<evidence type="ECO:0000313" key="1">
    <source>
        <dbReference type="EMBL" id="EHK62712.1"/>
    </source>
</evidence>
<dbReference type="Proteomes" id="UP000243458">
    <property type="component" value="Unassembled WGS sequence"/>
</dbReference>
<comment type="caution">
    <text evidence="1">The sequence shown here is derived from an EMBL/GenBank/DDBJ whole genome shotgun (WGS) entry which is preliminary data.</text>
</comment>
<proteinExistence type="predicted"/>
<name>H0I497_SORBI</name>
<feature type="non-terminal residue" evidence="1">
    <location>
        <position position="1"/>
    </location>
</feature>
<organism evidence="1 2">
    <name type="scientific">Sorghum bicolor</name>
    <name type="common">Sorghum</name>
    <name type="synonym">Sorghum vulgare</name>
    <dbReference type="NCBI Taxonomy" id="4558"/>
    <lineage>
        <taxon>Eukaryota</taxon>
        <taxon>Viridiplantae</taxon>
        <taxon>Streptophyta</taxon>
        <taxon>Embryophyta</taxon>
        <taxon>Tracheophyta</taxon>
        <taxon>Spermatophyta</taxon>
        <taxon>Magnoliopsida</taxon>
        <taxon>Liliopsida</taxon>
        <taxon>Poales</taxon>
        <taxon>Poaceae</taxon>
        <taxon>PACMAD clade</taxon>
        <taxon>Panicoideae</taxon>
        <taxon>Andropogonodae</taxon>
        <taxon>Andropogoneae</taxon>
        <taxon>Sorghinae</taxon>
        <taxon>Sorghum</taxon>
    </lineage>
</organism>
<protein>
    <submittedName>
        <fullName evidence="1">Uncharacterized protein</fullName>
    </submittedName>
</protein>
<reference evidence="1 2" key="1">
    <citation type="journal article" date="2011" name="Genome Biol.">
        <title>Genome-wide patterns of genetic variation in sweet and grain sorghum (Sorghum bicolor).</title>
        <authorList>
            <person name="Zheng L.Y."/>
            <person name="Guo X.S."/>
            <person name="He B."/>
            <person name="Sun L.J."/>
            <person name="Peng Y."/>
            <person name="Dong S.S."/>
            <person name="Liu T.F."/>
            <person name="Jiang S."/>
            <person name="Ramachandran S."/>
            <person name="Liu C.M."/>
            <person name="Jing H.C."/>
        </authorList>
    </citation>
    <scope>NUCLEOTIDE SEQUENCE [LARGE SCALE GENOMIC DNA]</scope>
    <source>
        <strain evidence="2">cv. E-Tian</strain>
    </source>
</reference>
<gene>
    <name evidence="1" type="ORF">M3S_E06</name>
</gene>
<accession>H0I497</accession>
<dbReference type="AlphaFoldDB" id="H0I497"/>
<evidence type="ECO:0000313" key="2">
    <source>
        <dbReference type="Proteomes" id="UP000243458"/>
    </source>
</evidence>
<sequence>IALHDGEAIEDFALRLTSIVQRLATLGDLEPNTKVMVKYLCILCPSYKELIISIETLVDIFQLSIGEVTGRLKATDDIKPTPPQAAGGKLVLMEEEWLERYKK</sequence>
<dbReference type="EMBL" id="AHAO01000005">
    <property type="protein sequence ID" value="EHK62712.1"/>
    <property type="molecule type" value="Genomic_DNA"/>
</dbReference>